<name>A0AAV3PV48_LITER</name>
<feature type="region of interest" description="Disordered" evidence="1">
    <location>
        <begin position="1"/>
        <end position="45"/>
    </location>
</feature>
<evidence type="ECO:0000313" key="2">
    <source>
        <dbReference type="EMBL" id="GAA0154918.1"/>
    </source>
</evidence>
<feature type="compositionally biased region" description="Basic residues" evidence="1">
    <location>
        <begin position="28"/>
        <end position="39"/>
    </location>
</feature>
<gene>
    <name evidence="2" type="ORF">LIER_12762</name>
</gene>
<dbReference type="AlphaFoldDB" id="A0AAV3PV48"/>
<organism evidence="2 3">
    <name type="scientific">Lithospermum erythrorhizon</name>
    <name type="common">Purple gromwell</name>
    <name type="synonym">Lithospermum officinale var. erythrorhizon</name>
    <dbReference type="NCBI Taxonomy" id="34254"/>
    <lineage>
        <taxon>Eukaryota</taxon>
        <taxon>Viridiplantae</taxon>
        <taxon>Streptophyta</taxon>
        <taxon>Embryophyta</taxon>
        <taxon>Tracheophyta</taxon>
        <taxon>Spermatophyta</taxon>
        <taxon>Magnoliopsida</taxon>
        <taxon>eudicotyledons</taxon>
        <taxon>Gunneridae</taxon>
        <taxon>Pentapetalae</taxon>
        <taxon>asterids</taxon>
        <taxon>lamiids</taxon>
        <taxon>Boraginales</taxon>
        <taxon>Boraginaceae</taxon>
        <taxon>Boraginoideae</taxon>
        <taxon>Lithospermeae</taxon>
        <taxon>Lithospermum</taxon>
    </lineage>
</organism>
<evidence type="ECO:0000313" key="3">
    <source>
        <dbReference type="Proteomes" id="UP001454036"/>
    </source>
</evidence>
<protein>
    <submittedName>
        <fullName evidence="2">Uncharacterized protein</fullName>
    </submittedName>
</protein>
<accession>A0AAV3PV48</accession>
<proteinExistence type="predicted"/>
<dbReference type="Proteomes" id="UP001454036">
    <property type="component" value="Unassembled WGS sequence"/>
</dbReference>
<evidence type="ECO:0000256" key="1">
    <source>
        <dbReference type="SAM" id="MobiDB-lite"/>
    </source>
</evidence>
<comment type="caution">
    <text evidence="2">The sequence shown here is derived from an EMBL/GenBank/DDBJ whole genome shotgun (WGS) entry which is preliminary data.</text>
</comment>
<dbReference type="EMBL" id="BAABME010002501">
    <property type="protein sequence ID" value="GAA0154918.1"/>
    <property type="molecule type" value="Genomic_DNA"/>
</dbReference>
<keyword evidence="3" id="KW-1185">Reference proteome</keyword>
<reference evidence="2 3" key="1">
    <citation type="submission" date="2024-01" db="EMBL/GenBank/DDBJ databases">
        <title>The complete chloroplast genome sequence of Lithospermum erythrorhizon: insights into the phylogenetic relationship among Boraginaceae species and the maternal lineages of purple gromwells.</title>
        <authorList>
            <person name="Okada T."/>
            <person name="Watanabe K."/>
        </authorList>
    </citation>
    <scope>NUCLEOTIDE SEQUENCE [LARGE SCALE GENOMIC DNA]</scope>
</reference>
<sequence>MVVDSLSKLKKSDTKSAKAKVVFESASKVKKSDRKSHKGKVMEDADPDLDTLDKLLKDEDPDLDNLDKLLNECDILKDRHSRKVKEKNANLNPIDERRCSNRDKKESMFEKTPYRKVKISIPEIS</sequence>